<proteinExistence type="predicted"/>
<dbReference type="AlphaFoldDB" id="A0A914RCB7"/>
<evidence type="ECO:0000313" key="1">
    <source>
        <dbReference type="Proteomes" id="UP000887564"/>
    </source>
</evidence>
<evidence type="ECO:0000313" key="2">
    <source>
        <dbReference type="WBParaSite" id="PEQ_0000393001-mRNA-1"/>
    </source>
</evidence>
<name>A0A914RCB7_PAREQ</name>
<protein>
    <submittedName>
        <fullName evidence="2">Uncharacterized protein</fullName>
    </submittedName>
</protein>
<reference evidence="2" key="1">
    <citation type="submission" date="2022-11" db="UniProtKB">
        <authorList>
            <consortium name="WormBaseParasite"/>
        </authorList>
    </citation>
    <scope>IDENTIFICATION</scope>
</reference>
<dbReference type="WBParaSite" id="PEQ_0000393001-mRNA-1">
    <property type="protein sequence ID" value="PEQ_0000393001-mRNA-1"/>
    <property type="gene ID" value="PEQ_0000393001"/>
</dbReference>
<organism evidence="1 2">
    <name type="scientific">Parascaris equorum</name>
    <name type="common">Equine roundworm</name>
    <dbReference type="NCBI Taxonomy" id="6256"/>
    <lineage>
        <taxon>Eukaryota</taxon>
        <taxon>Metazoa</taxon>
        <taxon>Ecdysozoa</taxon>
        <taxon>Nematoda</taxon>
        <taxon>Chromadorea</taxon>
        <taxon>Rhabditida</taxon>
        <taxon>Spirurina</taxon>
        <taxon>Ascaridomorpha</taxon>
        <taxon>Ascaridoidea</taxon>
        <taxon>Ascarididae</taxon>
        <taxon>Parascaris</taxon>
    </lineage>
</organism>
<dbReference type="Proteomes" id="UP000887564">
    <property type="component" value="Unplaced"/>
</dbReference>
<keyword evidence="1" id="KW-1185">Reference proteome</keyword>
<sequence>MALQKTHPDLIQARRRVTKCLILMEINRRFGDTCPNVRVGAISSNRVYNGDEHRQAPHIVPRCAHELLLC</sequence>
<accession>A0A914RCB7</accession>